<evidence type="ECO:0000256" key="2">
    <source>
        <dbReference type="ARBA" id="ARBA00010410"/>
    </source>
</evidence>
<keyword evidence="6" id="KW-0804">Transcription</keyword>
<organism evidence="11 12">
    <name type="scientific">Prolemur simus</name>
    <name type="common">Greater bamboo lemur</name>
    <name type="synonym">Hapalemur simus</name>
    <dbReference type="NCBI Taxonomy" id="1328070"/>
    <lineage>
        <taxon>Eukaryota</taxon>
        <taxon>Metazoa</taxon>
        <taxon>Chordata</taxon>
        <taxon>Craniata</taxon>
        <taxon>Vertebrata</taxon>
        <taxon>Euteleostomi</taxon>
        <taxon>Mammalia</taxon>
        <taxon>Eutheria</taxon>
        <taxon>Euarchontoglires</taxon>
        <taxon>Primates</taxon>
        <taxon>Strepsirrhini</taxon>
        <taxon>Lemuriformes</taxon>
        <taxon>Lemuridae</taxon>
        <taxon>Prolemur</taxon>
    </lineage>
</organism>
<reference evidence="11" key="2">
    <citation type="submission" date="2025-09" db="UniProtKB">
        <authorList>
            <consortium name="Ensembl"/>
        </authorList>
    </citation>
    <scope>IDENTIFICATION</scope>
</reference>
<proteinExistence type="inferred from homology"/>
<dbReference type="PANTHER" id="PTHR13421">
    <property type="entry name" value="SNRNA-ACTIVATING PROTEIN COMPLEX SUBUNIT 3"/>
    <property type="match status" value="1"/>
</dbReference>
<dbReference type="GO" id="GO:0001006">
    <property type="term" value="F:RNA polymerase III type 3 promoter sequence-specific DNA binding"/>
    <property type="evidence" value="ECO:0007669"/>
    <property type="project" value="TreeGrafter"/>
</dbReference>
<evidence type="ECO:0000256" key="3">
    <source>
        <dbReference type="ARBA" id="ARBA00013634"/>
    </source>
</evidence>
<sequence>MLVLGSQKLTELRDSVCCVGDLQIGGEFSNTPDQAPEHISKDLYKSAFFYLEGTFSSDNRYVEMQRFETIIEWSESHDRGCGKFQTVRVEDFTFSDLHIKLGFPYLHWHQGDCEHVVVITDIK</sequence>
<dbReference type="AlphaFoldDB" id="A0A8C8ZGV4"/>
<evidence type="ECO:0000256" key="8">
    <source>
        <dbReference type="ARBA" id="ARBA00025193"/>
    </source>
</evidence>
<protein>
    <recommendedName>
        <fullName evidence="3">snRNA-activating protein complex subunit 3</fullName>
    </recommendedName>
    <alternativeName>
        <fullName evidence="10">Small nuclear RNA-activating complex polypeptide 3</fullName>
    </alternativeName>
</protein>
<dbReference type="GeneTree" id="ENSGT00390000005708"/>
<evidence type="ECO:0000256" key="6">
    <source>
        <dbReference type="ARBA" id="ARBA00023163"/>
    </source>
</evidence>
<evidence type="ECO:0000256" key="10">
    <source>
        <dbReference type="ARBA" id="ARBA00029606"/>
    </source>
</evidence>
<evidence type="ECO:0000256" key="9">
    <source>
        <dbReference type="ARBA" id="ARBA00025958"/>
    </source>
</evidence>
<dbReference type="GO" id="GO:0042796">
    <property type="term" value="P:snRNA transcription by RNA polymerase III"/>
    <property type="evidence" value="ECO:0007669"/>
    <property type="project" value="TreeGrafter"/>
</dbReference>
<comment type="subunit">
    <text evidence="9">Part of the SNAPc complex composed of 5 subunits: SNAPC1, SNAPC2, SNAPC3, SNAPC4 and SNAPC5. SNAPC3 interacts with SNAPC1.</text>
</comment>
<dbReference type="GO" id="GO:0003681">
    <property type="term" value="F:bent DNA binding"/>
    <property type="evidence" value="ECO:0007669"/>
    <property type="project" value="TreeGrafter"/>
</dbReference>
<dbReference type="GO" id="GO:0005634">
    <property type="term" value="C:nucleus"/>
    <property type="evidence" value="ECO:0007669"/>
    <property type="project" value="UniProtKB-SubCell"/>
</dbReference>
<dbReference type="GO" id="GO:0000978">
    <property type="term" value="F:RNA polymerase II cis-regulatory region sequence-specific DNA binding"/>
    <property type="evidence" value="ECO:0007669"/>
    <property type="project" value="TreeGrafter"/>
</dbReference>
<comment type="function">
    <text evidence="8">Part of the SNAPc complex required for the transcription of both RNA polymerase II and III small-nuclear RNA genes. Binds to the proximal sequence element (PSE), a non-TATA-box basal promoter element common to these 2 types of genes. Recruits TBP and BRF2 to the U6 snRNA TATA box.</text>
</comment>
<comment type="similarity">
    <text evidence="2">Belongs to the SNAPC3/SRD2 family.</text>
</comment>
<evidence type="ECO:0000256" key="7">
    <source>
        <dbReference type="ARBA" id="ARBA00023242"/>
    </source>
</evidence>
<keyword evidence="7" id="KW-0539">Nucleus</keyword>
<dbReference type="GO" id="GO:0001046">
    <property type="term" value="F:core promoter sequence-specific DNA binding"/>
    <property type="evidence" value="ECO:0007669"/>
    <property type="project" value="TreeGrafter"/>
</dbReference>
<name>A0A8C8ZGV4_PROSS</name>
<evidence type="ECO:0000256" key="4">
    <source>
        <dbReference type="ARBA" id="ARBA00023015"/>
    </source>
</evidence>
<keyword evidence="5" id="KW-0238">DNA-binding</keyword>
<comment type="subcellular location">
    <subcellularLocation>
        <location evidence="1">Nucleus</location>
    </subcellularLocation>
</comment>
<dbReference type="Ensembl" id="ENSPSMT00000020719.1">
    <property type="protein sequence ID" value="ENSPSMP00000017839.1"/>
    <property type="gene ID" value="ENSPSMG00000012683.1"/>
</dbReference>
<keyword evidence="12" id="KW-1185">Reference proteome</keyword>
<evidence type="ECO:0000256" key="1">
    <source>
        <dbReference type="ARBA" id="ARBA00004123"/>
    </source>
</evidence>
<dbReference type="PANTHER" id="PTHR13421:SF16">
    <property type="entry name" value="SNRNA-ACTIVATING PROTEIN COMPLEX SUBUNIT 3"/>
    <property type="match status" value="1"/>
</dbReference>
<evidence type="ECO:0000256" key="5">
    <source>
        <dbReference type="ARBA" id="ARBA00023125"/>
    </source>
</evidence>
<reference evidence="11" key="1">
    <citation type="submission" date="2025-08" db="UniProtKB">
        <authorList>
            <consortium name="Ensembl"/>
        </authorList>
    </citation>
    <scope>IDENTIFICATION</scope>
</reference>
<dbReference type="GO" id="GO:0042795">
    <property type="term" value="P:snRNA transcription by RNA polymerase II"/>
    <property type="evidence" value="ECO:0007669"/>
    <property type="project" value="TreeGrafter"/>
</dbReference>
<dbReference type="GO" id="GO:0019185">
    <property type="term" value="C:snRNA-activating protein complex"/>
    <property type="evidence" value="ECO:0007669"/>
    <property type="project" value="TreeGrafter"/>
</dbReference>
<dbReference type="Proteomes" id="UP000694414">
    <property type="component" value="Unplaced"/>
</dbReference>
<keyword evidence="4" id="KW-0805">Transcription regulation</keyword>
<dbReference type="InterPro" id="IPR022042">
    <property type="entry name" value="snRNA-activating_su3"/>
</dbReference>
<evidence type="ECO:0000313" key="12">
    <source>
        <dbReference type="Proteomes" id="UP000694414"/>
    </source>
</evidence>
<dbReference type="Pfam" id="PF12251">
    <property type="entry name" value="SNAPC3"/>
    <property type="match status" value="1"/>
</dbReference>
<evidence type="ECO:0000313" key="11">
    <source>
        <dbReference type="Ensembl" id="ENSPSMP00000017839.1"/>
    </source>
</evidence>
<accession>A0A8C8ZGV4</accession>